<dbReference type="CDD" id="cd00063">
    <property type="entry name" value="FN3"/>
    <property type="match status" value="4"/>
</dbReference>
<feature type="domain" description="Fibronectin type-III" evidence="7">
    <location>
        <begin position="965"/>
        <end position="1065"/>
    </location>
</feature>
<keyword evidence="2" id="KW-0677">Repeat</keyword>
<evidence type="ECO:0000259" key="7">
    <source>
        <dbReference type="PROSITE" id="PS50853"/>
    </source>
</evidence>
<keyword evidence="3" id="KW-0378">Hydrolase</keyword>
<dbReference type="SMART" id="SM00194">
    <property type="entry name" value="PTPc"/>
    <property type="match status" value="1"/>
</dbReference>
<feature type="domain" description="Fibronectin type-III" evidence="7">
    <location>
        <begin position="1251"/>
        <end position="1342"/>
    </location>
</feature>
<dbReference type="Pfam" id="PF07679">
    <property type="entry name" value="I-set"/>
    <property type="match status" value="1"/>
</dbReference>
<dbReference type="InterPro" id="IPR036179">
    <property type="entry name" value="Ig-like_dom_sf"/>
</dbReference>
<dbReference type="EnsemblMetazoa" id="Aqu2.1.10029_001">
    <property type="protein sequence ID" value="Aqu2.1.10029_001"/>
    <property type="gene ID" value="Aqu2.1.10029"/>
</dbReference>
<dbReference type="InterPro" id="IPR036116">
    <property type="entry name" value="FN3_sf"/>
</dbReference>
<dbReference type="Gene3D" id="3.90.190.10">
    <property type="entry name" value="Protein tyrosine phosphatase superfamily"/>
    <property type="match status" value="1"/>
</dbReference>
<reference evidence="8" key="1">
    <citation type="submission" date="2017-05" db="UniProtKB">
        <authorList>
            <consortium name="EnsemblMetazoa"/>
        </authorList>
    </citation>
    <scope>IDENTIFICATION</scope>
</reference>
<evidence type="ECO:0000256" key="2">
    <source>
        <dbReference type="ARBA" id="ARBA00022737"/>
    </source>
</evidence>
<dbReference type="PROSITE" id="PS50853">
    <property type="entry name" value="FN3"/>
    <property type="match status" value="3"/>
</dbReference>
<protein>
    <recommendedName>
        <fullName evidence="9">Protein-tyrosine-phosphatase</fullName>
    </recommendedName>
</protein>
<feature type="transmembrane region" description="Helical" evidence="4">
    <location>
        <begin position="1346"/>
        <end position="1373"/>
    </location>
</feature>
<accession>A0A1X7T6K7</accession>
<dbReference type="Gene3D" id="2.60.40.10">
    <property type="entry name" value="Immunoglobulins"/>
    <property type="match status" value="7"/>
</dbReference>
<keyword evidence="4" id="KW-0472">Membrane</keyword>
<dbReference type="Pfam" id="PF13927">
    <property type="entry name" value="Ig_3"/>
    <property type="match status" value="1"/>
</dbReference>
<dbReference type="CDD" id="cd00096">
    <property type="entry name" value="Ig"/>
    <property type="match status" value="1"/>
</dbReference>
<comment type="similarity">
    <text evidence="1">Belongs to the protein-tyrosine phosphatase family. Receptor class 2A subfamily.</text>
</comment>
<dbReference type="SMART" id="SM00060">
    <property type="entry name" value="FN3"/>
    <property type="match status" value="5"/>
</dbReference>
<dbReference type="InterPro" id="IPR050713">
    <property type="entry name" value="RTP_Phos/Ushers"/>
</dbReference>
<keyword evidence="3" id="KW-0904">Protein phosphatase</keyword>
<dbReference type="InterPro" id="IPR029021">
    <property type="entry name" value="Prot-tyrosine_phosphatase-like"/>
</dbReference>
<dbReference type="InterPro" id="IPR003598">
    <property type="entry name" value="Ig_sub2"/>
</dbReference>
<feature type="domain" description="Ig-like" evidence="6">
    <location>
        <begin position="46"/>
        <end position="125"/>
    </location>
</feature>
<name>A0A1X7T6K7_AMPQE</name>
<dbReference type="PROSITE" id="PS50055">
    <property type="entry name" value="TYR_PHOSPHATASE_PTP"/>
    <property type="match status" value="1"/>
</dbReference>
<proteinExistence type="inferred from homology"/>
<keyword evidence="4" id="KW-0812">Transmembrane</keyword>
<evidence type="ECO:0000259" key="6">
    <source>
        <dbReference type="PROSITE" id="PS50835"/>
    </source>
</evidence>
<evidence type="ECO:0000256" key="4">
    <source>
        <dbReference type="SAM" id="Phobius"/>
    </source>
</evidence>
<dbReference type="SMART" id="SM00408">
    <property type="entry name" value="IGc2"/>
    <property type="match status" value="2"/>
</dbReference>
<dbReference type="PANTHER" id="PTHR46957:SF3">
    <property type="entry name" value="CYTOKINE RECEPTOR"/>
    <property type="match status" value="1"/>
</dbReference>
<dbReference type="InterPro" id="IPR013783">
    <property type="entry name" value="Ig-like_fold"/>
</dbReference>
<dbReference type="InterPro" id="IPR007110">
    <property type="entry name" value="Ig-like_dom"/>
</dbReference>
<dbReference type="Pfam" id="PF00041">
    <property type="entry name" value="fn3"/>
    <property type="match status" value="3"/>
</dbReference>
<evidence type="ECO:0000313" key="8">
    <source>
        <dbReference type="EnsemblMetazoa" id="Aqu2.1.10029_001"/>
    </source>
</evidence>
<evidence type="ECO:0000256" key="1">
    <source>
        <dbReference type="ARBA" id="ARBA00010504"/>
    </source>
</evidence>
<dbReference type="InterPro" id="IPR000242">
    <property type="entry name" value="PTP_cat"/>
</dbReference>
<feature type="domain" description="Ig-like" evidence="6">
    <location>
        <begin position="645"/>
        <end position="720"/>
    </location>
</feature>
<dbReference type="PROSITE" id="PS50835">
    <property type="entry name" value="IG_LIKE"/>
    <property type="match status" value="6"/>
</dbReference>
<feature type="domain" description="Fibronectin type-III" evidence="7">
    <location>
        <begin position="1069"/>
        <end position="1158"/>
    </location>
</feature>
<keyword evidence="4" id="KW-1133">Transmembrane helix</keyword>
<feature type="domain" description="Ig-like" evidence="6">
    <location>
        <begin position="334"/>
        <end position="412"/>
    </location>
</feature>
<dbReference type="SUPFAM" id="SSF52799">
    <property type="entry name" value="(Phosphotyrosine protein) phosphatases II"/>
    <property type="match status" value="1"/>
</dbReference>
<organism evidence="8">
    <name type="scientific">Amphimedon queenslandica</name>
    <name type="common">Sponge</name>
    <dbReference type="NCBI Taxonomy" id="400682"/>
    <lineage>
        <taxon>Eukaryota</taxon>
        <taxon>Metazoa</taxon>
        <taxon>Porifera</taxon>
        <taxon>Demospongiae</taxon>
        <taxon>Heteroscleromorpha</taxon>
        <taxon>Haplosclerida</taxon>
        <taxon>Niphatidae</taxon>
        <taxon>Amphimedon</taxon>
    </lineage>
</organism>
<evidence type="ECO:0000256" key="3">
    <source>
        <dbReference type="ARBA" id="ARBA00022912"/>
    </source>
</evidence>
<evidence type="ECO:0008006" key="9">
    <source>
        <dbReference type="Google" id="ProtNLM"/>
    </source>
</evidence>
<dbReference type="GO" id="GO:0016020">
    <property type="term" value="C:membrane"/>
    <property type="evidence" value="ECO:0007669"/>
    <property type="project" value="UniProtKB-SubCell"/>
</dbReference>
<dbReference type="eggNOG" id="KOG4228">
    <property type="taxonomic scope" value="Eukaryota"/>
</dbReference>
<dbReference type="InterPro" id="IPR003599">
    <property type="entry name" value="Ig_sub"/>
</dbReference>
<feature type="domain" description="Ig-like" evidence="6">
    <location>
        <begin position="417"/>
        <end position="521"/>
    </location>
</feature>
<dbReference type="PRINTS" id="PR00700">
    <property type="entry name" value="PRTYPHPHTASE"/>
</dbReference>
<feature type="domain" description="Tyrosine-protein phosphatase" evidence="5">
    <location>
        <begin position="1447"/>
        <end position="1551"/>
    </location>
</feature>
<dbReference type="SMART" id="SM00409">
    <property type="entry name" value="IG"/>
    <property type="match status" value="6"/>
</dbReference>
<dbReference type="InterPro" id="IPR003961">
    <property type="entry name" value="FN3_dom"/>
</dbReference>
<feature type="domain" description="Ig-like" evidence="6">
    <location>
        <begin position="222"/>
        <end position="317"/>
    </location>
</feature>
<dbReference type="PANTHER" id="PTHR46957">
    <property type="entry name" value="CYTOKINE RECEPTOR"/>
    <property type="match status" value="1"/>
</dbReference>
<dbReference type="Pfam" id="PF00102">
    <property type="entry name" value="Y_phosphatase"/>
    <property type="match status" value="1"/>
</dbReference>
<dbReference type="SUPFAM" id="SSF48726">
    <property type="entry name" value="Immunoglobulin"/>
    <property type="match status" value="3"/>
</dbReference>
<sequence length="1551" mass="170879">MYSCTAEVNTNPDSCPHSENKTVKITVKETYIERVDVVSHESFLISSTVNIECIIILNTPVGPGIQPTVTWYHDATDITLSGSLLRNNDIVFISVLTINSIQVSDAGVYQCNAGIDSNVTTESISVCVTVNETLPSVTEELSLGQYYSIDCITGPVPTGVSVSWLLTNGSIYSNNNTLMIPSILPSHNNTQYNCTIMIETNPSDCSTQSQTITLRVKATYINSVILLPTSIVSVDINSTVELTCTISLNTGIGPDTSFISHYWYQYRTDISDRSTQLMISGDSKSLVTTLNITNIRPSDAGEYQCRASIDGNDTIISSFTNLCVQDLAILFTVPGSVITINDSYTDLTIGDTIKYDCASGYRQPGVIIQWRSPTGALLTNPLMLTVNQSVTYTCIIRVEANTCQNSLTKNVTFKIRDTFQQLKCNSTTNTDIHINVVDISSIVQISWYRYNGRSIESMKISTNSSGVSISPTVPINNTLFQSTLIFSPITSSTPVSTLGNYTCVAWIGDESGRNETSNDVQVLMKINNSRDLVSFNQLHFLYTAGDDLVINCTITPYEMSPLLSTFATIELIHNKVSIVEPIITSNEYTNITISKDFNGVKLSDAGTYTCQYYLECSNFTSFVLPSEIKTDDINLFVIIPNNNSPLISLIPDEQYYDVGSNVTLTCSVNYPPTDSHIDVSTSLNISLFIGNDSLIRQSSKNIITYELNNLQLHDATLYTCSYFISSDSGSSFILNSESTNKSIELVIRKIEVNINSSHVILLDYPPYNNVSITCSLMYEPLNQFTDNELQNWFYQTNSTNITLSLDEQTNQIFQKEISYTRPGISLYECGVMLLIEGKESNYSNSINITVKGPGLPNKPINMTSVVLNTTSVWIEWVVTSVTYSPEIYTVHYESLSCYHNGSVSINGNTSVEVFTQESNTPYSLTIDGLMPGIKYTYYIASKNTEGHVNTTNGTFTLLETIPNGVPLKFEAYNITAYEMTFTWLPPLECFRNGDIIKYSLSCSFNNATHSDIQQSLQHQIISKRENRFTLHNLYPFTNYTCHLAAANGIGEGPAASLNVTTLEASPESEPENLTIISTSSSSLVLTWSKPIQPNGIIVKYTINCSSDIFENETIDNTVVLNGLVPYTNYTCSVSAHTRIGVGPAAIATGQTDESTSEAISSSSISFSDTLILFNWMKPLVTNGQILYYQINLTVSSTTVKTLQSNGSNYITIESDPFVPYQLSIAGYTSKGRGELWVSSVFFSKEGIPPNGPGNVTAVWINSTTVKVTWLPLTLAKARGFITRYSVYAGNTGIANVSNDSSIAYIDSLNPMLQYSISVSASTKVGESSNNSVIILPAYIVETSSNWLPLVIGAGGGGCVGVICICCTIIVCLCCRRRSRRKTPTKTEEAVELYSYITKITTDSVDNDYHYIAAPLVCQNEAAIVGTGAQRIKVNEFPSFVSRSKRSIEYEFEEIERISPIKATSIGSKNAAFNRFEDVCPFDDNIVPLSTSEKEEDSIYINASYIDGYQRKNAYIATQGPLKNTIGHFWQMIIEYKLPTIVMLTKVFEGNI</sequence>
<dbReference type="InterPro" id="IPR013098">
    <property type="entry name" value="Ig_I-set"/>
</dbReference>
<dbReference type="OrthoDB" id="6234674at2759"/>
<dbReference type="SUPFAM" id="SSF49265">
    <property type="entry name" value="Fibronectin type III"/>
    <property type="match status" value="3"/>
</dbReference>
<dbReference type="InParanoid" id="A0A1X7T6K7"/>
<dbReference type="GO" id="GO:0004725">
    <property type="term" value="F:protein tyrosine phosphatase activity"/>
    <property type="evidence" value="ECO:0007669"/>
    <property type="project" value="InterPro"/>
</dbReference>
<evidence type="ECO:0000259" key="5">
    <source>
        <dbReference type="PROSITE" id="PS50055"/>
    </source>
</evidence>
<feature type="domain" description="Ig-like" evidence="6">
    <location>
        <begin position="144"/>
        <end position="213"/>
    </location>
</feature>